<sequence length="128" mass="15275">MNKKGFISAIFLWYFVLILTLIGYIESQFQSRIQVYLNMKEANCMMDIEVKIIDWLRCEIKNNRFLDGDYIVDGISFQAIKNLNRIEIYLHHNTLTYLEYSLNMFEAEVQCEVEIANNEQQSYHNDEV</sequence>
<keyword evidence="3" id="KW-1185">Reference proteome</keyword>
<gene>
    <name evidence="2" type="ORF">SAMN02745191_1923</name>
</gene>
<organism evidence="2 3">
    <name type="scientific">Anaerorhabdus furcosa</name>
    <dbReference type="NCBI Taxonomy" id="118967"/>
    <lineage>
        <taxon>Bacteria</taxon>
        <taxon>Bacillati</taxon>
        <taxon>Bacillota</taxon>
        <taxon>Erysipelotrichia</taxon>
        <taxon>Erysipelotrichales</taxon>
        <taxon>Erysipelotrichaceae</taxon>
        <taxon>Anaerorhabdus</taxon>
    </lineage>
</organism>
<evidence type="ECO:0000313" key="2">
    <source>
        <dbReference type="EMBL" id="SJZ87609.1"/>
    </source>
</evidence>
<keyword evidence="1" id="KW-0812">Transmembrane</keyword>
<dbReference type="STRING" id="118967.SAMN02745191_1923"/>
<protein>
    <submittedName>
        <fullName evidence="2">Uncharacterized protein</fullName>
    </submittedName>
</protein>
<dbReference type="EMBL" id="FUWY01000005">
    <property type="protein sequence ID" value="SJZ87609.1"/>
    <property type="molecule type" value="Genomic_DNA"/>
</dbReference>
<feature type="transmembrane region" description="Helical" evidence="1">
    <location>
        <begin position="6"/>
        <end position="25"/>
    </location>
</feature>
<keyword evidence="1" id="KW-1133">Transmembrane helix</keyword>
<keyword evidence="1" id="KW-0472">Membrane</keyword>
<evidence type="ECO:0000256" key="1">
    <source>
        <dbReference type="SAM" id="Phobius"/>
    </source>
</evidence>
<evidence type="ECO:0000313" key="3">
    <source>
        <dbReference type="Proteomes" id="UP000243297"/>
    </source>
</evidence>
<accession>A0A1T4P835</accession>
<proteinExistence type="predicted"/>
<dbReference type="AlphaFoldDB" id="A0A1T4P835"/>
<reference evidence="3" key="1">
    <citation type="submission" date="2017-02" db="EMBL/GenBank/DDBJ databases">
        <authorList>
            <person name="Varghese N."/>
            <person name="Submissions S."/>
        </authorList>
    </citation>
    <scope>NUCLEOTIDE SEQUENCE [LARGE SCALE GENOMIC DNA]</scope>
    <source>
        <strain evidence="3">ATCC 25662</strain>
    </source>
</reference>
<dbReference type="RefSeq" id="WP_078712327.1">
    <property type="nucleotide sequence ID" value="NZ_FUWY01000005.1"/>
</dbReference>
<dbReference type="Proteomes" id="UP000243297">
    <property type="component" value="Unassembled WGS sequence"/>
</dbReference>
<name>A0A1T4P835_9FIRM</name>